<dbReference type="EMBL" id="JAEHOC010000025">
    <property type="protein sequence ID" value="KAG2431067.1"/>
    <property type="molecule type" value="Genomic_DNA"/>
</dbReference>
<evidence type="ECO:0000256" key="1">
    <source>
        <dbReference type="SAM" id="MobiDB-lite"/>
    </source>
</evidence>
<sequence>MVPHALEVWPRLNADLKRKVAGHMEPNDAAANLRLVDRDTAAALRGSHDTITLSRQQERDEGAPQAQQPWPGPAFVAHWGRPDPWRALTLPQRKRLLCLAASSGHAASLEAALAQCGCSIPPQALTAAAAAGNRPGCRTLLAADGASRSRAAAGAAAAAGGHLPVLYLLLNLLSCGDRSSIVSAAARGACAGGQAGVLTWLQQKYKCSMSGLAEEAARAGQVALLEGVLLPQLQAQLAAEIAEEGGGEEGQGGAAPLVGGGVGMEAAQRRWVCWQLLQAIAHGCPVEVLERHYDTLWMGGRARRAGQGQQQHQQQQQEPQHQQQEDQQQQQQQEEQPVPEEFAEEDQGRDDTLGQLLAAAAGSPTTCWASKLQLLFRKWGAVVARQVLGHGGSPGHLAVLRLLRERGHVFGAEEVAREAPHSSGAALTWLAEVAEDGARGEGEQEARRWWSDAWAAAARTGHGTAVLRALRRRGAAVRLDAVAVGGSVEALEWAVEELEAEPGYQAMWQALNPRQAREAAANTATLAWLRSRGLLQPE</sequence>
<feature type="region of interest" description="Disordered" evidence="1">
    <location>
        <begin position="303"/>
        <end position="348"/>
    </location>
</feature>
<feature type="compositionally biased region" description="Low complexity" evidence="1">
    <location>
        <begin position="306"/>
        <end position="336"/>
    </location>
</feature>
<gene>
    <name evidence="2" type="ORF">HXX76_009600</name>
</gene>
<name>A0A835VVN8_CHLIN</name>
<accession>A0A835VVN8</accession>
<dbReference type="AlphaFoldDB" id="A0A835VVN8"/>
<evidence type="ECO:0000313" key="3">
    <source>
        <dbReference type="Proteomes" id="UP000650467"/>
    </source>
</evidence>
<dbReference type="PANTHER" id="PTHR12393">
    <property type="entry name" value="SPHINGOMYELIN PHOSPHODIESTERASE RELATED"/>
    <property type="match status" value="1"/>
</dbReference>
<dbReference type="GO" id="GO:0071944">
    <property type="term" value="C:cell periphery"/>
    <property type="evidence" value="ECO:0007669"/>
    <property type="project" value="TreeGrafter"/>
</dbReference>
<feature type="compositionally biased region" description="Acidic residues" evidence="1">
    <location>
        <begin position="337"/>
        <end position="348"/>
    </location>
</feature>
<dbReference type="GO" id="GO:0030149">
    <property type="term" value="P:sphingolipid catabolic process"/>
    <property type="evidence" value="ECO:0007669"/>
    <property type="project" value="TreeGrafter"/>
</dbReference>
<protein>
    <submittedName>
        <fullName evidence="2">Uncharacterized protein</fullName>
    </submittedName>
</protein>
<proteinExistence type="predicted"/>
<dbReference type="Proteomes" id="UP000650467">
    <property type="component" value="Unassembled WGS sequence"/>
</dbReference>
<dbReference type="GO" id="GO:0016020">
    <property type="term" value="C:membrane"/>
    <property type="evidence" value="ECO:0007669"/>
    <property type="project" value="TreeGrafter"/>
</dbReference>
<keyword evidence="3" id="KW-1185">Reference proteome</keyword>
<feature type="region of interest" description="Disordered" evidence="1">
    <location>
        <begin position="48"/>
        <end position="71"/>
    </location>
</feature>
<dbReference type="GO" id="GO:0046513">
    <property type="term" value="P:ceramide biosynthetic process"/>
    <property type="evidence" value="ECO:0007669"/>
    <property type="project" value="TreeGrafter"/>
</dbReference>
<dbReference type="PANTHER" id="PTHR12393:SF6">
    <property type="entry name" value="SPHINGOMYELIN PHOSPHODIESTERASE 2"/>
    <property type="match status" value="1"/>
</dbReference>
<dbReference type="GO" id="GO:0004620">
    <property type="term" value="F:phospholipase activity"/>
    <property type="evidence" value="ECO:0007669"/>
    <property type="project" value="TreeGrafter"/>
</dbReference>
<dbReference type="GO" id="GO:0005783">
    <property type="term" value="C:endoplasmic reticulum"/>
    <property type="evidence" value="ECO:0007669"/>
    <property type="project" value="TreeGrafter"/>
</dbReference>
<organism evidence="2 3">
    <name type="scientific">Chlamydomonas incerta</name>
    <dbReference type="NCBI Taxonomy" id="51695"/>
    <lineage>
        <taxon>Eukaryota</taxon>
        <taxon>Viridiplantae</taxon>
        <taxon>Chlorophyta</taxon>
        <taxon>core chlorophytes</taxon>
        <taxon>Chlorophyceae</taxon>
        <taxon>CS clade</taxon>
        <taxon>Chlamydomonadales</taxon>
        <taxon>Chlamydomonadaceae</taxon>
        <taxon>Chlamydomonas</taxon>
    </lineage>
</organism>
<reference evidence="2" key="1">
    <citation type="journal article" date="2020" name="bioRxiv">
        <title>Comparative genomics of Chlamydomonas.</title>
        <authorList>
            <person name="Craig R.J."/>
            <person name="Hasan A.R."/>
            <person name="Ness R.W."/>
            <person name="Keightley P.D."/>
        </authorList>
    </citation>
    <scope>NUCLEOTIDE SEQUENCE</scope>
    <source>
        <strain evidence="2">SAG 7.73</strain>
    </source>
</reference>
<evidence type="ECO:0000313" key="2">
    <source>
        <dbReference type="EMBL" id="KAG2431067.1"/>
    </source>
</evidence>
<dbReference type="OrthoDB" id="10536387at2759"/>
<comment type="caution">
    <text evidence="2">The sequence shown here is derived from an EMBL/GenBank/DDBJ whole genome shotgun (WGS) entry which is preliminary data.</text>
</comment>